<evidence type="ECO:0000313" key="9">
    <source>
        <dbReference type="Proteomes" id="UP001519308"/>
    </source>
</evidence>
<dbReference type="SUPFAM" id="SSF51338">
    <property type="entry name" value="Composite domain of metallo-dependent hydrolases"/>
    <property type="match status" value="1"/>
</dbReference>
<dbReference type="EC" id="3.5.2.3" evidence="8"/>
<keyword evidence="9" id="KW-1185">Reference proteome</keyword>
<keyword evidence="5 8" id="KW-0378">Hydrolase</keyword>
<dbReference type="Gene3D" id="3.20.20.140">
    <property type="entry name" value="Metal-dependent hydrolases"/>
    <property type="match status" value="1"/>
</dbReference>
<feature type="domain" description="Amidohydrolase-related" evidence="7">
    <location>
        <begin position="48"/>
        <end position="392"/>
    </location>
</feature>
<evidence type="ECO:0000256" key="4">
    <source>
        <dbReference type="ARBA" id="ARBA00022723"/>
    </source>
</evidence>
<keyword evidence="4" id="KW-0479">Metal-binding</keyword>
<dbReference type="NCBIfam" id="TIGR00857">
    <property type="entry name" value="pyrC_multi"/>
    <property type="match status" value="1"/>
</dbReference>
<evidence type="ECO:0000256" key="3">
    <source>
        <dbReference type="ARBA" id="ARBA00010286"/>
    </source>
</evidence>
<dbReference type="EMBL" id="JAGGLL010000043">
    <property type="protein sequence ID" value="MBP2023969.1"/>
    <property type="molecule type" value="Genomic_DNA"/>
</dbReference>
<proteinExistence type="inferred from homology"/>
<evidence type="ECO:0000256" key="6">
    <source>
        <dbReference type="ARBA" id="ARBA00022975"/>
    </source>
</evidence>
<gene>
    <name evidence="8" type="ORF">J2Z44_003814</name>
</gene>
<dbReference type="InterPro" id="IPR011059">
    <property type="entry name" value="Metal-dep_hydrolase_composite"/>
</dbReference>
<evidence type="ECO:0000256" key="2">
    <source>
        <dbReference type="ARBA" id="ARBA00002368"/>
    </source>
</evidence>
<dbReference type="Pfam" id="PF01979">
    <property type="entry name" value="Amidohydro_1"/>
    <property type="match status" value="1"/>
</dbReference>
<protein>
    <submittedName>
        <fullName evidence="8">Dihydroorotase</fullName>
        <ecNumber evidence="8">3.5.2.3</ecNumber>
    </submittedName>
</protein>
<dbReference type="Proteomes" id="UP001519308">
    <property type="component" value="Unassembled WGS sequence"/>
</dbReference>
<comment type="cofactor">
    <cofactor evidence="1">
        <name>Zn(2+)</name>
        <dbReference type="ChEBI" id="CHEBI:29105"/>
    </cofactor>
</comment>
<comment type="similarity">
    <text evidence="3">Belongs to the metallo-dependent hydrolases superfamily. DHOase family. Class I DHOase subfamily.</text>
</comment>
<comment type="caution">
    <text evidence="8">The sequence shown here is derived from an EMBL/GenBank/DDBJ whole genome shotgun (WGS) entry which is preliminary data.</text>
</comment>
<dbReference type="GO" id="GO:0004151">
    <property type="term" value="F:dihydroorotase activity"/>
    <property type="evidence" value="ECO:0007669"/>
    <property type="project" value="UniProtKB-EC"/>
</dbReference>
<evidence type="ECO:0000256" key="1">
    <source>
        <dbReference type="ARBA" id="ARBA00001947"/>
    </source>
</evidence>
<comment type="function">
    <text evidence="2">Catalyzes the reversible cyclization of carbamoyl aspartate to dihydroorotate.</text>
</comment>
<dbReference type="InterPro" id="IPR004722">
    <property type="entry name" value="DHOase"/>
</dbReference>
<dbReference type="InterPro" id="IPR002195">
    <property type="entry name" value="Dihydroorotase_CS"/>
</dbReference>
<evidence type="ECO:0000313" key="8">
    <source>
        <dbReference type="EMBL" id="MBP2023969.1"/>
    </source>
</evidence>
<reference evidence="8 9" key="1">
    <citation type="submission" date="2021-03" db="EMBL/GenBank/DDBJ databases">
        <title>Genomic Encyclopedia of Type Strains, Phase IV (KMG-IV): sequencing the most valuable type-strain genomes for metagenomic binning, comparative biology and taxonomic classification.</title>
        <authorList>
            <person name="Goeker M."/>
        </authorList>
    </citation>
    <scope>NUCLEOTIDE SEQUENCE [LARGE SCALE GENOMIC DNA]</scope>
    <source>
        <strain evidence="8 9">DSM 28650</strain>
    </source>
</reference>
<accession>A0ABS4K838</accession>
<dbReference type="PROSITE" id="PS00482">
    <property type="entry name" value="DIHYDROOROTASE_1"/>
    <property type="match status" value="1"/>
</dbReference>
<evidence type="ECO:0000256" key="5">
    <source>
        <dbReference type="ARBA" id="ARBA00022801"/>
    </source>
</evidence>
<dbReference type="PANTHER" id="PTHR43668:SF2">
    <property type="entry name" value="ALLANTOINASE"/>
    <property type="match status" value="1"/>
</dbReference>
<dbReference type="CDD" id="cd01317">
    <property type="entry name" value="DHOase_IIa"/>
    <property type="match status" value="1"/>
</dbReference>
<dbReference type="RefSeq" id="WP_021281699.1">
    <property type="nucleotide sequence ID" value="NZ_JAGGLL010000043.1"/>
</dbReference>
<sequence>MELCIKNGVVVDWSGSFEGDIYIKDGIISEMGRNLNKHCKTIDAKGLIVMPGFIDLHVHFREPGYTYKEDIESGSRAAVKGGYVMVNLMANTNPVCSTVEIAKGVSKRAKEVGLVEVNQVLSITKDFTGHDLSHLESINKGEVKIISEDGKDVMNSEVMLNAMVKAREKDITVMCHCENHDLSKIDMRLAENTMTWRNLTLAQYSGCKAHFAHVSTKESMEYIIRSKRKGHKVTCEVAPHHLIHTDEKQYRVNPPLRDTEDINYLKEAIQQGYVDAIATDHAPHSQEDKKNGAPGISGIETAFSLCYTELVKGGWIDLCKLSEVMSKRPSEILEVNKGTIDIGYDGDLVLIDIDKNYTIDSKNFLSKGKNTPFNNMKVYGEVKTTIKGGRVVYEKEEDDLNDYR</sequence>
<name>A0ABS4K838_9CLOT</name>
<keyword evidence="6" id="KW-0665">Pyrimidine biosynthesis</keyword>
<dbReference type="InterPro" id="IPR050138">
    <property type="entry name" value="DHOase/Allantoinase_Hydrolase"/>
</dbReference>
<dbReference type="InterPro" id="IPR006680">
    <property type="entry name" value="Amidohydro-rel"/>
</dbReference>
<dbReference type="PROSITE" id="PS00483">
    <property type="entry name" value="DIHYDROOROTASE_2"/>
    <property type="match status" value="1"/>
</dbReference>
<dbReference type="InterPro" id="IPR032466">
    <property type="entry name" value="Metal_Hydrolase"/>
</dbReference>
<dbReference type="SUPFAM" id="SSF51556">
    <property type="entry name" value="Metallo-dependent hydrolases"/>
    <property type="match status" value="1"/>
</dbReference>
<evidence type="ECO:0000259" key="7">
    <source>
        <dbReference type="Pfam" id="PF01979"/>
    </source>
</evidence>
<organism evidence="8 9">
    <name type="scientific">Clostridium punense</name>
    <dbReference type="NCBI Taxonomy" id="1054297"/>
    <lineage>
        <taxon>Bacteria</taxon>
        <taxon>Bacillati</taxon>
        <taxon>Bacillota</taxon>
        <taxon>Clostridia</taxon>
        <taxon>Eubacteriales</taxon>
        <taxon>Clostridiaceae</taxon>
        <taxon>Clostridium</taxon>
    </lineage>
</organism>
<dbReference type="PANTHER" id="PTHR43668">
    <property type="entry name" value="ALLANTOINASE"/>
    <property type="match status" value="1"/>
</dbReference>